<proteinExistence type="inferred from homology"/>
<dbReference type="PANTHER" id="PTHR23294:SF18">
    <property type="entry name" value="UNC93-LIKE PROTEIN MFSD11"/>
    <property type="match status" value="1"/>
</dbReference>
<organism evidence="8 9">
    <name type="scientific">Oesophagostomum dentatum</name>
    <name type="common">Nodular worm</name>
    <dbReference type="NCBI Taxonomy" id="61180"/>
    <lineage>
        <taxon>Eukaryota</taxon>
        <taxon>Metazoa</taxon>
        <taxon>Ecdysozoa</taxon>
        <taxon>Nematoda</taxon>
        <taxon>Chromadorea</taxon>
        <taxon>Rhabditida</taxon>
        <taxon>Rhabditina</taxon>
        <taxon>Rhabditomorpha</taxon>
        <taxon>Strongyloidea</taxon>
        <taxon>Strongylidae</taxon>
        <taxon>Oesophagostomum</taxon>
    </lineage>
</organism>
<dbReference type="InterPro" id="IPR010291">
    <property type="entry name" value="Ion_channel_UNC-93"/>
</dbReference>
<dbReference type="SUPFAM" id="SSF103473">
    <property type="entry name" value="MFS general substrate transporter"/>
    <property type="match status" value="1"/>
</dbReference>
<reference evidence="8 9" key="1">
    <citation type="submission" date="2014-03" db="EMBL/GenBank/DDBJ databases">
        <title>Draft genome of the hookworm Oesophagostomum dentatum.</title>
        <authorList>
            <person name="Mitreva M."/>
        </authorList>
    </citation>
    <scope>NUCLEOTIDE SEQUENCE [LARGE SCALE GENOMIC DNA]</scope>
    <source>
        <strain evidence="8 9">OD-Hann</strain>
    </source>
</reference>
<dbReference type="Pfam" id="PF05978">
    <property type="entry name" value="UNC-93"/>
    <property type="match status" value="1"/>
</dbReference>
<feature type="chain" id="PRO_5002081805" description="UNC93-like protein MFSD11" evidence="7">
    <location>
        <begin position="18"/>
        <end position="307"/>
    </location>
</feature>
<feature type="transmembrane region" description="Helical" evidence="6">
    <location>
        <begin position="268"/>
        <end position="287"/>
    </location>
</feature>
<evidence type="ECO:0008006" key="10">
    <source>
        <dbReference type="Google" id="ProtNLM"/>
    </source>
</evidence>
<evidence type="ECO:0000256" key="3">
    <source>
        <dbReference type="ARBA" id="ARBA00022692"/>
    </source>
</evidence>
<feature type="transmembrane region" description="Helical" evidence="6">
    <location>
        <begin position="169"/>
        <end position="188"/>
    </location>
</feature>
<dbReference type="InterPro" id="IPR051617">
    <property type="entry name" value="UNC-93-like_regulator"/>
</dbReference>
<dbReference type="EMBL" id="KN553642">
    <property type="protein sequence ID" value="KHJ89889.1"/>
    <property type="molecule type" value="Genomic_DNA"/>
</dbReference>
<evidence type="ECO:0000313" key="9">
    <source>
        <dbReference type="Proteomes" id="UP000053660"/>
    </source>
</evidence>
<feature type="transmembrane region" description="Helical" evidence="6">
    <location>
        <begin position="208"/>
        <end position="232"/>
    </location>
</feature>
<keyword evidence="4 6" id="KW-1133">Transmembrane helix</keyword>
<comment type="subcellular location">
    <subcellularLocation>
        <location evidence="1">Membrane</location>
        <topology evidence="1">Multi-pass membrane protein</topology>
    </subcellularLocation>
</comment>
<dbReference type="InterPro" id="IPR036259">
    <property type="entry name" value="MFS_trans_sf"/>
</dbReference>
<feature type="signal peptide" evidence="7">
    <location>
        <begin position="1"/>
        <end position="17"/>
    </location>
</feature>
<dbReference type="OrthoDB" id="5868289at2759"/>
<dbReference type="AlphaFoldDB" id="A0A0B1SY26"/>
<keyword evidence="9" id="KW-1185">Reference proteome</keyword>
<feature type="transmembrane region" description="Helical" evidence="6">
    <location>
        <begin position="137"/>
        <end position="157"/>
    </location>
</feature>
<protein>
    <recommendedName>
        <fullName evidence="10">UNC93-like protein MFSD11</fullName>
    </recommendedName>
</protein>
<gene>
    <name evidence="8" type="ORF">OESDEN_10277</name>
</gene>
<keyword evidence="7" id="KW-0732">Signal</keyword>
<feature type="transmembrane region" description="Helical" evidence="6">
    <location>
        <begin position="41"/>
        <end position="62"/>
    </location>
</feature>
<dbReference type="Proteomes" id="UP000053660">
    <property type="component" value="Unassembled WGS sequence"/>
</dbReference>
<evidence type="ECO:0000256" key="1">
    <source>
        <dbReference type="ARBA" id="ARBA00004141"/>
    </source>
</evidence>
<sequence>MILGSALLFLIFGLSRKEQHEESFDNNNATSKFRNFSDSEIKYTFGAFVAVAAVANVILLVLPQRDVEDCIECTKERHTNSFMQRIGVTLQGFLNKRMLLLTPLFFFSGIFSAFWSTVYPTSLLFTHSFDDYYYLPAYYSLAAGSGEVLMGAFVAVMSKKIRNFGLKPTMYLGFFLCIVALAAITASAPESSTFRQTDEDPWLIQPSISLALTIAVILGMADACANSVKAVMCTLALSVGRSDAFAISRFYQGSFTTVMMFLSPHMSIYAYTILLAISVTISLFTFLKVTTQVLRSEKVGQLETQTK</sequence>
<evidence type="ECO:0000256" key="2">
    <source>
        <dbReference type="ARBA" id="ARBA00009172"/>
    </source>
</evidence>
<evidence type="ECO:0000313" key="8">
    <source>
        <dbReference type="EMBL" id="KHJ89889.1"/>
    </source>
</evidence>
<evidence type="ECO:0000256" key="7">
    <source>
        <dbReference type="SAM" id="SignalP"/>
    </source>
</evidence>
<keyword evidence="3 6" id="KW-0812">Transmembrane</keyword>
<accession>A0A0B1SY26</accession>
<evidence type="ECO:0000256" key="4">
    <source>
        <dbReference type="ARBA" id="ARBA00022989"/>
    </source>
</evidence>
<evidence type="ECO:0000256" key="5">
    <source>
        <dbReference type="ARBA" id="ARBA00023136"/>
    </source>
</evidence>
<dbReference type="PANTHER" id="PTHR23294">
    <property type="entry name" value="ET TRANSLATION PRODUCT-RELATED"/>
    <property type="match status" value="1"/>
</dbReference>
<evidence type="ECO:0000256" key="6">
    <source>
        <dbReference type="SAM" id="Phobius"/>
    </source>
</evidence>
<comment type="similarity">
    <text evidence="2">Belongs to the unc-93 family.</text>
</comment>
<keyword evidence="5 6" id="KW-0472">Membrane</keyword>
<name>A0A0B1SY26_OESDE</name>
<feature type="transmembrane region" description="Helical" evidence="6">
    <location>
        <begin position="98"/>
        <end position="117"/>
    </location>
</feature>
<dbReference type="GO" id="GO:0016020">
    <property type="term" value="C:membrane"/>
    <property type="evidence" value="ECO:0007669"/>
    <property type="project" value="UniProtKB-SubCell"/>
</dbReference>